<reference evidence="2 3" key="1">
    <citation type="submission" date="2017-10" db="EMBL/GenBank/DDBJ databases">
        <title>A new Pekin duck reference genome.</title>
        <authorList>
            <person name="Hou Z.-C."/>
            <person name="Zhou Z.-K."/>
            <person name="Zhu F."/>
            <person name="Hou S.-S."/>
        </authorList>
    </citation>
    <scope>NUCLEOTIDE SEQUENCE [LARGE SCALE GENOMIC DNA]</scope>
</reference>
<reference evidence="2" key="2">
    <citation type="submission" date="2025-08" db="UniProtKB">
        <authorList>
            <consortium name="Ensembl"/>
        </authorList>
    </citation>
    <scope>IDENTIFICATION</scope>
</reference>
<dbReference type="Proteomes" id="UP000016666">
    <property type="component" value="Chromosome 6"/>
</dbReference>
<evidence type="ECO:0000313" key="2">
    <source>
        <dbReference type="Ensembl" id="ENSAPLP00000031727.1"/>
    </source>
</evidence>
<organism evidence="2 3">
    <name type="scientific">Anas platyrhynchos platyrhynchos</name>
    <name type="common">Northern mallard</name>
    <dbReference type="NCBI Taxonomy" id="8840"/>
    <lineage>
        <taxon>Eukaryota</taxon>
        <taxon>Metazoa</taxon>
        <taxon>Chordata</taxon>
        <taxon>Craniata</taxon>
        <taxon>Vertebrata</taxon>
        <taxon>Euteleostomi</taxon>
        <taxon>Archelosauria</taxon>
        <taxon>Archosauria</taxon>
        <taxon>Dinosauria</taxon>
        <taxon>Saurischia</taxon>
        <taxon>Theropoda</taxon>
        <taxon>Coelurosauria</taxon>
        <taxon>Aves</taxon>
        <taxon>Neognathae</taxon>
        <taxon>Galloanserae</taxon>
        <taxon>Anseriformes</taxon>
        <taxon>Anatidae</taxon>
        <taxon>Anatinae</taxon>
        <taxon>Anas</taxon>
    </lineage>
</organism>
<protein>
    <submittedName>
        <fullName evidence="2">Uncharacterized protein</fullName>
    </submittedName>
</protein>
<accession>A0A493U0S7</accession>
<name>A0A493U0S7_ANAPP</name>
<sequence>REGPGICPAADDGTVVALPPTTTVCSAPQRVFPQLLLENGQTGKVAQRPCKHRCHCNRNPQKFPKAAGSLLRSVAGQQRDRKGSTQKASELEDESE</sequence>
<evidence type="ECO:0000256" key="1">
    <source>
        <dbReference type="SAM" id="MobiDB-lite"/>
    </source>
</evidence>
<feature type="region of interest" description="Disordered" evidence="1">
    <location>
        <begin position="64"/>
        <end position="96"/>
    </location>
</feature>
<evidence type="ECO:0000313" key="3">
    <source>
        <dbReference type="Proteomes" id="UP000016666"/>
    </source>
</evidence>
<keyword evidence="3" id="KW-1185">Reference proteome</keyword>
<reference evidence="2" key="3">
    <citation type="submission" date="2025-09" db="UniProtKB">
        <authorList>
            <consortium name="Ensembl"/>
        </authorList>
    </citation>
    <scope>IDENTIFICATION</scope>
</reference>
<proteinExistence type="predicted"/>
<dbReference type="Ensembl" id="ENSAPLT00000022106.1">
    <property type="protein sequence ID" value="ENSAPLP00000031727.1"/>
    <property type="gene ID" value="ENSAPLG00000018848.1"/>
</dbReference>
<dbReference type="AlphaFoldDB" id="A0A493U0S7"/>